<evidence type="ECO:0000256" key="7">
    <source>
        <dbReference type="SAM" id="SignalP"/>
    </source>
</evidence>
<dbReference type="Gene3D" id="1.20.5.510">
    <property type="entry name" value="Single helix bin"/>
    <property type="match status" value="1"/>
</dbReference>
<feature type="compositionally biased region" description="Low complexity" evidence="5">
    <location>
        <begin position="272"/>
        <end position="291"/>
    </location>
</feature>
<evidence type="ECO:0000256" key="5">
    <source>
        <dbReference type="SAM" id="MobiDB-lite"/>
    </source>
</evidence>
<sequence length="319" mass="33808">MIGHLIAATAFFVASAIAVPLCRYVLGEAIDILNAAWPKAFAKFFNSRGQSVCLVGAYLGAQCTTDNTFKVEALSGDGPYGFDNDAANNCLCNSVMWNLMSACALCQGKAFGSWGQWMASCPPSMITVGKYPIPLPKGVTVPSWAYYDFTNSGNFDPRWVPSQNSGPESSAIAAPTSTGPNSTATDVNPNPTMTQSQSSSNTGAIVGGVIGGVLGIVLICLIAFVLVRKRKQQEPTINNPRPSQNQQMAAQPNLATPIAGHAAPYQPSTPNSEYKPYYPSTPSTFPSGPMSEHYAQSLPYSYQSQGTTGQPPHPNIPQV</sequence>
<dbReference type="GO" id="GO:0016020">
    <property type="term" value="C:membrane"/>
    <property type="evidence" value="ECO:0007669"/>
    <property type="project" value="UniProtKB-SubCell"/>
</dbReference>
<dbReference type="InterPro" id="IPR051694">
    <property type="entry name" value="Immunoregulatory_rcpt-like"/>
</dbReference>
<evidence type="ECO:0008006" key="10">
    <source>
        <dbReference type="Google" id="ProtNLM"/>
    </source>
</evidence>
<dbReference type="GeneID" id="67026029"/>
<evidence type="ECO:0000256" key="6">
    <source>
        <dbReference type="SAM" id="Phobius"/>
    </source>
</evidence>
<dbReference type="PANTHER" id="PTHR15549">
    <property type="entry name" value="PAIRED IMMUNOGLOBULIN-LIKE TYPE 2 RECEPTOR"/>
    <property type="match status" value="1"/>
</dbReference>
<comment type="subcellular location">
    <subcellularLocation>
        <location evidence="1">Membrane</location>
        <topology evidence="1">Single-pass membrane protein</topology>
    </subcellularLocation>
</comment>
<dbReference type="KEGG" id="rsx:RhiXN_03749"/>
<feature type="compositionally biased region" description="Polar residues" evidence="5">
    <location>
        <begin position="298"/>
        <end position="310"/>
    </location>
</feature>
<evidence type="ECO:0000256" key="4">
    <source>
        <dbReference type="ARBA" id="ARBA00023136"/>
    </source>
</evidence>
<evidence type="ECO:0000313" key="8">
    <source>
        <dbReference type="EMBL" id="QRW15748.1"/>
    </source>
</evidence>
<evidence type="ECO:0000313" key="9">
    <source>
        <dbReference type="Proteomes" id="UP000650533"/>
    </source>
</evidence>
<keyword evidence="3 6" id="KW-1133">Transmembrane helix</keyword>
<feature type="region of interest" description="Disordered" evidence="5">
    <location>
        <begin position="258"/>
        <end position="319"/>
    </location>
</feature>
<dbReference type="EMBL" id="CP059658">
    <property type="protein sequence ID" value="QRW15748.1"/>
    <property type="molecule type" value="Genomic_DNA"/>
</dbReference>
<keyword evidence="7" id="KW-0732">Signal</keyword>
<feature type="compositionally biased region" description="Polar residues" evidence="5">
    <location>
        <begin position="175"/>
        <end position="201"/>
    </location>
</feature>
<feature type="region of interest" description="Disordered" evidence="5">
    <location>
        <begin position="158"/>
        <end position="201"/>
    </location>
</feature>
<evidence type="ECO:0000256" key="1">
    <source>
        <dbReference type="ARBA" id="ARBA00004167"/>
    </source>
</evidence>
<dbReference type="Proteomes" id="UP000650533">
    <property type="component" value="Chromosome 1"/>
</dbReference>
<feature type="chain" id="PRO_5034386420" description="Transmembrane protein" evidence="7">
    <location>
        <begin position="19"/>
        <end position="319"/>
    </location>
</feature>
<name>A0A8H8ST62_9AGAM</name>
<feature type="transmembrane region" description="Helical" evidence="6">
    <location>
        <begin position="204"/>
        <end position="227"/>
    </location>
</feature>
<dbReference type="GO" id="GO:0071944">
    <property type="term" value="C:cell periphery"/>
    <property type="evidence" value="ECO:0007669"/>
    <property type="project" value="UniProtKB-ARBA"/>
</dbReference>
<dbReference type="AlphaFoldDB" id="A0A8H8ST62"/>
<gene>
    <name evidence="8" type="ORF">RhiXN_03749</name>
</gene>
<proteinExistence type="predicted"/>
<organism evidence="8 9">
    <name type="scientific">Rhizoctonia solani</name>
    <dbReference type="NCBI Taxonomy" id="456999"/>
    <lineage>
        <taxon>Eukaryota</taxon>
        <taxon>Fungi</taxon>
        <taxon>Dikarya</taxon>
        <taxon>Basidiomycota</taxon>
        <taxon>Agaricomycotina</taxon>
        <taxon>Agaricomycetes</taxon>
        <taxon>Cantharellales</taxon>
        <taxon>Ceratobasidiaceae</taxon>
        <taxon>Rhizoctonia</taxon>
    </lineage>
</organism>
<accession>A0A8H8ST62</accession>
<dbReference type="RefSeq" id="XP_043175985.1">
    <property type="nucleotide sequence ID" value="XM_043323566.1"/>
</dbReference>
<reference evidence="8" key="1">
    <citation type="submission" date="2020-05" db="EMBL/GenBank/DDBJ databases">
        <title>Evolutionary and genomic comparisons of hybrid uninucleate and nonhybrid Rhizoctonia fungi.</title>
        <authorList>
            <person name="Li C."/>
            <person name="Chen X."/>
        </authorList>
    </citation>
    <scope>NUCLEOTIDE SEQUENCE</scope>
    <source>
        <strain evidence="8">AG-1 IA</strain>
    </source>
</reference>
<protein>
    <recommendedName>
        <fullName evidence="10">Transmembrane protein</fullName>
    </recommendedName>
</protein>
<keyword evidence="2 6" id="KW-0812">Transmembrane</keyword>
<feature type="signal peptide" evidence="7">
    <location>
        <begin position="1"/>
        <end position="18"/>
    </location>
</feature>
<evidence type="ECO:0000256" key="2">
    <source>
        <dbReference type="ARBA" id="ARBA00022692"/>
    </source>
</evidence>
<keyword evidence="4 6" id="KW-0472">Membrane</keyword>
<evidence type="ECO:0000256" key="3">
    <source>
        <dbReference type="ARBA" id="ARBA00022989"/>
    </source>
</evidence>